<dbReference type="AlphaFoldDB" id="A0AAD7DI99"/>
<evidence type="ECO:0000256" key="1">
    <source>
        <dbReference type="SAM" id="MobiDB-lite"/>
    </source>
</evidence>
<feature type="compositionally biased region" description="Low complexity" evidence="1">
    <location>
        <begin position="49"/>
        <end position="60"/>
    </location>
</feature>
<name>A0AAD7DI99_MYCRO</name>
<sequence length="167" mass="17558">MGSFQFPTHGLYLEFWTCICIQCVKPMIAPSAQQPQPQAHTDAARINTPSRASTRARPCPSSAPPPRAARASPALLDEIAFPPLLTADEHTPPPRALLAVCPACATRHCRGAHSPSPSPPTHLPLPGTYTASNAPCPVATHCSAGRAADWSLPAPGFFLAIVAEITV</sequence>
<feature type="region of interest" description="Disordered" evidence="1">
    <location>
        <begin position="33"/>
        <end position="72"/>
    </location>
</feature>
<dbReference type="EMBL" id="JARKIE010000054">
    <property type="protein sequence ID" value="KAJ7692048.1"/>
    <property type="molecule type" value="Genomic_DNA"/>
</dbReference>
<dbReference type="Proteomes" id="UP001221757">
    <property type="component" value="Unassembled WGS sequence"/>
</dbReference>
<evidence type="ECO:0000313" key="2">
    <source>
        <dbReference type="EMBL" id="KAJ7692048.1"/>
    </source>
</evidence>
<organism evidence="2 3">
    <name type="scientific">Mycena rosella</name>
    <name type="common">Pink bonnet</name>
    <name type="synonym">Agaricus rosellus</name>
    <dbReference type="NCBI Taxonomy" id="1033263"/>
    <lineage>
        <taxon>Eukaryota</taxon>
        <taxon>Fungi</taxon>
        <taxon>Dikarya</taxon>
        <taxon>Basidiomycota</taxon>
        <taxon>Agaricomycotina</taxon>
        <taxon>Agaricomycetes</taxon>
        <taxon>Agaricomycetidae</taxon>
        <taxon>Agaricales</taxon>
        <taxon>Marasmiineae</taxon>
        <taxon>Mycenaceae</taxon>
        <taxon>Mycena</taxon>
    </lineage>
</organism>
<reference evidence="2" key="1">
    <citation type="submission" date="2023-03" db="EMBL/GenBank/DDBJ databases">
        <title>Massive genome expansion in bonnet fungi (Mycena s.s.) driven by repeated elements and novel gene families across ecological guilds.</title>
        <authorList>
            <consortium name="Lawrence Berkeley National Laboratory"/>
            <person name="Harder C.B."/>
            <person name="Miyauchi S."/>
            <person name="Viragh M."/>
            <person name="Kuo A."/>
            <person name="Thoen E."/>
            <person name="Andreopoulos B."/>
            <person name="Lu D."/>
            <person name="Skrede I."/>
            <person name="Drula E."/>
            <person name="Henrissat B."/>
            <person name="Morin E."/>
            <person name="Kohler A."/>
            <person name="Barry K."/>
            <person name="LaButti K."/>
            <person name="Morin E."/>
            <person name="Salamov A."/>
            <person name="Lipzen A."/>
            <person name="Mereny Z."/>
            <person name="Hegedus B."/>
            <person name="Baldrian P."/>
            <person name="Stursova M."/>
            <person name="Weitz H."/>
            <person name="Taylor A."/>
            <person name="Grigoriev I.V."/>
            <person name="Nagy L.G."/>
            <person name="Martin F."/>
            <person name="Kauserud H."/>
        </authorList>
    </citation>
    <scope>NUCLEOTIDE SEQUENCE</scope>
    <source>
        <strain evidence="2">CBHHK067</strain>
    </source>
</reference>
<comment type="caution">
    <text evidence="2">The sequence shown here is derived from an EMBL/GenBank/DDBJ whole genome shotgun (WGS) entry which is preliminary data.</text>
</comment>
<proteinExistence type="predicted"/>
<evidence type="ECO:0000313" key="3">
    <source>
        <dbReference type="Proteomes" id="UP001221757"/>
    </source>
</evidence>
<keyword evidence="3" id="KW-1185">Reference proteome</keyword>
<accession>A0AAD7DI99</accession>
<gene>
    <name evidence="2" type="ORF">B0H17DRAFT_1330842</name>
</gene>
<protein>
    <submittedName>
        <fullName evidence="2">Uncharacterized protein</fullName>
    </submittedName>
</protein>